<dbReference type="EMBL" id="LLXI01002314">
    <property type="protein sequence ID" value="PKY56822.1"/>
    <property type="molecule type" value="Genomic_DNA"/>
</dbReference>
<dbReference type="VEuPathDB" id="FungiDB:FUN_011139"/>
<evidence type="ECO:0000313" key="2">
    <source>
        <dbReference type="Proteomes" id="UP000234323"/>
    </source>
</evidence>
<name>A0A2I1HD64_9GLOM</name>
<dbReference type="Proteomes" id="UP000234323">
    <property type="component" value="Unassembled WGS sequence"/>
</dbReference>
<organism evidence="1 2">
    <name type="scientific">Rhizophagus irregularis</name>
    <dbReference type="NCBI Taxonomy" id="588596"/>
    <lineage>
        <taxon>Eukaryota</taxon>
        <taxon>Fungi</taxon>
        <taxon>Fungi incertae sedis</taxon>
        <taxon>Mucoromycota</taxon>
        <taxon>Glomeromycotina</taxon>
        <taxon>Glomeromycetes</taxon>
        <taxon>Glomerales</taxon>
        <taxon>Glomeraceae</taxon>
        <taxon>Rhizophagus</taxon>
    </lineage>
</organism>
<comment type="caution">
    <text evidence="1">The sequence shown here is derived from an EMBL/GenBank/DDBJ whole genome shotgun (WGS) entry which is preliminary data.</text>
</comment>
<protein>
    <submittedName>
        <fullName evidence="1">Uncharacterized protein</fullName>
    </submittedName>
</protein>
<dbReference type="AlphaFoldDB" id="A0A2I1HD64"/>
<accession>A0A2I1HD64</accession>
<gene>
    <name evidence="1" type="ORF">RhiirA4_477387</name>
</gene>
<proteinExistence type="predicted"/>
<keyword evidence="2" id="KW-1185">Reference proteome</keyword>
<sequence length="192" mass="23226">MVNFEILPENEKKKYKIKGKIPGWFRQVEKEVLVDEETRRIKDKFIEKGYQRRTIHMNYYDEDERLMKNEIVTWNDGKGLSIFEEDKKCSQSNKYKRIGYHLIIKEGKVDMDNSSFLVKCEGCEKNIGKKNNVKQCLIYLVRNIITKNNCIKNFNEVEERDKVYNERIELIDNLIKAEKIYRNFKEQYYRKG</sequence>
<evidence type="ECO:0000313" key="1">
    <source>
        <dbReference type="EMBL" id="PKY56822.1"/>
    </source>
</evidence>
<reference evidence="1 2" key="1">
    <citation type="submission" date="2015-10" db="EMBL/GenBank/DDBJ databases">
        <title>Genome analyses suggest a sexual origin of heterokaryosis in a supposedly ancient asexual fungus.</title>
        <authorList>
            <person name="Ropars J."/>
            <person name="Sedzielewska K."/>
            <person name="Noel J."/>
            <person name="Charron P."/>
            <person name="Farinelli L."/>
            <person name="Marton T."/>
            <person name="Kruger M."/>
            <person name="Pelin A."/>
            <person name="Brachmann A."/>
            <person name="Corradi N."/>
        </authorList>
    </citation>
    <scope>NUCLEOTIDE SEQUENCE [LARGE SCALE GENOMIC DNA]</scope>
    <source>
        <strain evidence="1 2">A4</strain>
    </source>
</reference>